<sequence>MANEQNLVQNRTRAEAEELSRKGGIASGRARRQKRDLRESMRKILELGISPRQKEQLEELGINSEGWSLGDVMNIMAVQTAMKGNVSAMAYCRDTAGYNPELQLREAQFEYDKKQKSGEGVEIEDLSDIIEKIWGYDQWLAMLNDGIPVLLTKQVPYVFADVHLEYIRKCQDNMYNILEGAVRSGKTVDHVLAFAKELCDTPDKFHLATGSTMANAKLNIGDANGFGLEHIFRGQCRWTSYKDNDALAIRGPYTNFKEKIVIFAGGGSSASYQKIRGNSYGMWIATEINLHHDNTIKEAFNRTIASHRRKIFWDLNPEHPKAAIYVNYIDKYAEKAEKGILKGGYNYAHMTLFDNINITEERREEIISQYDPDSIWYIRDILGKRSIADGLIYTKLATSIAAKDGRFRIPKEIAQAMAQKGEIMRINIGVDFGGNGSGHAFVASGITQGFDKLVVLKSRRYVEGGFDPDSGEKILDVDPKKLDKLFIRFVEMIIAEFGYVTKVYADSAEQVLIRGFKTALAKNGMGNIKIVNAAKGKITDRIFATTSLAAQGRLAMTDDCESLEEAFSMAVWDPKSLKLDRLDDGTSDIDTLDAFEYSWERDIGKYIRK</sequence>
<protein>
    <submittedName>
        <fullName evidence="2">Uncharacterized protein</fullName>
    </submittedName>
</protein>
<evidence type="ECO:0000313" key="2">
    <source>
        <dbReference type="EMBL" id="GCA68041.1"/>
    </source>
</evidence>
<dbReference type="Pfam" id="PF03237">
    <property type="entry name" value="Terminase_6N"/>
    <property type="match status" value="1"/>
</dbReference>
<feature type="region of interest" description="Disordered" evidence="1">
    <location>
        <begin position="1"/>
        <end position="36"/>
    </location>
</feature>
<dbReference type="EMBL" id="BHGK01000001">
    <property type="protein sequence ID" value="GCA68041.1"/>
    <property type="molecule type" value="Genomic_DNA"/>
</dbReference>
<gene>
    <name evidence="2" type="ORF">KGMB01110_24770</name>
</gene>
<keyword evidence="3" id="KW-1185">Reference proteome</keyword>
<reference evidence="3" key="1">
    <citation type="submission" date="2018-09" db="EMBL/GenBank/DDBJ databases">
        <title>Draft Genome Sequence of Mediterraneibacter sp. KCTC 15684.</title>
        <authorList>
            <person name="Kim J.S."/>
            <person name="Han K.I."/>
            <person name="Suh M.K."/>
            <person name="Lee K.C."/>
            <person name="Eom M.K."/>
            <person name="Lee J.H."/>
            <person name="Park S.H."/>
            <person name="Kang S.W."/>
            <person name="Park J.E."/>
            <person name="Oh B.S."/>
            <person name="Yu S.Y."/>
            <person name="Choi S.H."/>
            <person name="Lee D.H."/>
            <person name="Yoon H."/>
            <person name="Kim B."/>
            <person name="Yang S.J."/>
            <person name="Lee J.S."/>
        </authorList>
    </citation>
    <scope>NUCLEOTIDE SEQUENCE [LARGE SCALE GENOMIC DNA]</scope>
    <source>
        <strain evidence="3">KCTC 15684</strain>
    </source>
</reference>
<name>A0A391P2S5_9FIRM</name>
<accession>A0A391P2S5</accession>
<dbReference type="Proteomes" id="UP000265643">
    <property type="component" value="Unassembled WGS sequence"/>
</dbReference>
<evidence type="ECO:0000313" key="3">
    <source>
        <dbReference type="Proteomes" id="UP000265643"/>
    </source>
</evidence>
<dbReference type="Gene3D" id="3.40.50.300">
    <property type="entry name" value="P-loop containing nucleotide triphosphate hydrolases"/>
    <property type="match status" value="1"/>
</dbReference>
<organism evidence="2 3">
    <name type="scientific">Mediterraneibacter butyricigenes</name>
    <dbReference type="NCBI Taxonomy" id="2316025"/>
    <lineage>
        <taxon>Bacteria</taxon>
        <taxon>Bacillati</taxon>
        <taxon>Bacillota</taxon>
        <taxon>Clostridia</taxon>
        <taxon>Lachnospirales</taxon>
        <taxon>Lachnospiraceae</taxon>
        <taxon>Mediterraneibacter</taxon>
    </lineage>
</organism>
<dbReference type="InterPro" id="IPR027417">
    <property type="entry name" value="P-loop_NTPase"/>
</dbReference>
<dbReference type="AlphaFoldDB" id="A0A391P2S5"/>
<evidence type="ECO:0000256" key="1">
    <source>
        <dbReference type="SAM" id="MobiDB-lite"/>
    </source>
</evidence>
<feature type="compositionally biased region" description="Polar residues" evidence="1">
    <location>
        <begin position="1"/>
        <end position="11"/>
    </location>
</feature>
<feature type="compositionally biased region" description="Basic and acidic residues" evidence="1">
    <location>
        <begin position="12"/>
        <end position="21"/>
    </location>
</feature>
<dbReference type="Gene3D" id="3.30.420.280">
    <property type="match status" value="1"/>
</dbReference>
<comment type="caution">
    <text evidence="2">The sequence shown here is derived from an EMBL/GenBank/DDBJ whole genome shotgun (WGS) entry which is preliminary data.</text>
</comment>
<proteinExistence type="predicted"/>